<dbReference type="EMBL" id="BMUT01000004">
    <property type="protein sequence ID" value="GGX77555.1"/>
    <property type="molecule type" value="Genomic_DNA"/>
</dbReference>
<dbReference type="Proteomes" id="UP000659223">
    <property type="component" value="Unassembled WGS sequence"/>
</dbReference>
<name>A0ABQ2Y9Z8_9ACTN</name>
<evidence type="ECO:0000313" key="2">
    <source>
        <dbReference type="Proteomes" id="UP000659223"/>
    </source>
</evidence>
<dbReference type="RefSeq" id="WP_190021635.1">
    <property type="nucleotide sequence ID" value="NZ_BMUT01000004.1"/>
</dbReference>
<keyword evidence="2" id="KW-1185">Reference proteome</keyword>
<comment type="caution">
    <text evidence="1">The sequence shown here is derived from an EMBL/GenBank/DDBJ whole genome shotgun (WGS) entry which is preliminary data.</text>
</comment>
<organism evidence="1 2">
    <name type="scientific">Streptomyces hiroshimensis</name>
    <dbReference type="NCBI Taxonomy" id="66424"/>
    <lineage>
        <taxon>Bacteria</taxon>
        <taxon>Bacillati</taxon>
        <taxon>Actinomycetota</taxon>
        <taxon>Actinomycetes</taxon>
        <taxon>Kitasatosporales</taxon>
        <taxon>Streptomycetaceae</taxon>
        <taxon>Streptomyces</taxon>
    </lineage>
</organism>
<accession>A0ABQ2Y9Z8</accession>
<gene>
    <name evidence="1" type="ORF">GCM10010324_23850</name>
</gene>
<proteinExistence type="predicted"/>
<sequence>MTRKPGAALWTGYRAGALVVDRDTGRMGVMQARTEDGYPIAPVDGSGGRWTARSMDRLRIATNEERKALGLSPRRVD</sequence>
<protein>
    <submittedName>
        <fullName evidence="1">Uncharacterized protein</fullName>
    </submittedName>
</protein>
<evidence type="ECO:0000313" key="1">
    <source>
        <dbReference type="EMBL" id="GGX77555.1"/>
    </source>
</evidence>
<reference evidence="2" key="1">
    <citation type="journal article" date="2019" name="Int. J. Syst. Evol. Microbiol.">
        <title>The Global Catalogue of Microorganisms (GCM) 10K type strain sequencing project: providing services to taxonomists for standard genome sequencing and annotation.</title>
        <authorList>
            <consortium name="The Broad Institute Genomics Platform"/>
            <consortium name="The Broad Institute Genome Sequencing Center for Infectious Disease"/>
            <person name="Wu L."/>
            <person name="Ma J."/>
        </authorList>
    </citation>
    <scope>NUCLEOTIDE SEQUENCE [LARGE SCALE GENOMIC DNA]</scope>
    <source>
        <strain evidence="2">JCM 4586</strain>
    </source>
</reference>